<gene>
    <name evidence="2" type="ORF">S01H1_82551</name>
</gene>
<feature type="compositionally biased region" description="Basic and acidic residues" evidence="1">
    <location>
        <begin position="32"/>
        <end position="42"/>
    </location>
</feature>
<feature type="compositionally biased region" description="Pro residues" evidence="1">
    <location>
        <begin position="44"/>
        <end position="54"/>
    </location>
</feature>
<reference evidence="2" key="1">
    <citation type="journal article" date="2014" name="Front. Microbiol.">
        <title>High frequency of phylogenetically diverse reductive dehalogenase-homologous genes in deep subseafloor sedimentary metagenomes.</title>
        <authorList>
            <person name="Kawai M."/>
            <person name="Futagami T."/>
            <person name="Toyoda A."/>
            <person name="Takaki Y."/>
            <person name="Nishi S."/>
            <person name="Hori S."/>
            <person name="Arai W."/>
            <person name="Tsubouchi T."/>
            <person name="Morono Y."/>
            <person name="Uchiyama I."/>
            <person name="Ito T."/>
            <person name="Fujiyama A."/>
            <person name="Inagaki F."/>
            <person name="Takami H."/>
        </authorList>
    </citation>
    <scope>NUCLEOTIDE SEQUENCE</scope>
    <source>
        <strain evidence="2">Expedition CK06-06</strain>
    </source>
</reference>
<comment type="caution">
    <text evidence="2">The sequence shown here is derived from an EMBL/GenBank/DDBJ whole genome shotgun (WGS) entry which is preliminary data.</text>
</comment>
<dbReference type="AlphaFoldDB" id="X0Y471"/>
<evidence type="ECO:0000313" key="2">
    <source>
        <dbReference type="EMBL" id="GAG50550.1"/>
    </source>
</evidence>
<feature type="compositionally biased region" description="Acidic residues" evidence="1">
    <location>
        <begin position="1"/>
        <end position="18"/>
    </location>
</feature>
<dbReference type="EMBL" id="BARS01055970">
    <property type="protein sequence ID" value="GAG50550.1"/>
    <property type="molecule type" value="Genomic_DNA"/>
</dbReference>
<evidence type="ECO:0000256" key="1">
    <source>
        <dbReference type="SAM" id="MobiDB-lite"/>
    </source>
</evidence>
<feature type="region of interest" description="Disordered" evidence="1">
    <location>
        <begin position="1"/>
        <end position="54"/>
    </location>
</feature>
<protein>
    <submittedName>
        <fullName evidence="2">Uncharacterized protein</fullName>
    </submittedName>
</protein>
<feature type="compositionally biased region" description="Gly residues" evidence="1">
    <location>
        <begin position="19"/>
        <end position="28"/>
    </location>
</feature>
<proteinExistence type="predicted"/>
<sequence length="54" mass="5349">MAEAEAEEEEAAEVDDAGEGAGAPGGSPGATVRRDPPDRAPDPRGIPGPPDPRG</sequence>
<organism evidence="2">
    <name type="scientific">marine sediment metagenome</name>
    <dbReference type="NCBI Taxonomy" id="412755"/>
    <lineage>
        <taxon>unclassified sequences</taxon>
        <taxon>metagenomes</taxon>
        <taxon>ecological metagenomes</taxon>
    </lineage>
</organism>
<feature type="non-terminal residue" evidence="2">
    <location>
        <position position="54"/>
    </location>
</feature>
<name>X0Y471_9ZZZZ</name>
<accession>X0Y471</accession>